<evidence type="ECO:0000256" key="4">
    <source>
        <dbReference type="ARBA" id="ARBA00035152"/>
    </source>
</evidence>
<evidence type="ECO:0000256" key="1">
    <source>
        <dbReference type="ARBA" id="ARBA00005251"/>
    </source>
</evidence>
<dbReference type="SUPFAM" id="SSF54211">
    <property type="entry name" value="Ribosomal protein S5 domain 2-like"/>
    <property type="match status" value="2"/>
</dbReference>
<evidence type="ECO:0000313" key="8">
    <source>
        <dbReference type="EMBL" id="AWI68142.1"/>
    </source>
</evidence>
<dbReference type="Pfam" id="PF00380">
    <property type="entry name" value="Ribosomal_S9"/>
    <property type="match status" value="2"/>
</dbReference>
<comment type="subcellular location">
    <subcellularLocation>
        <location evidence="5">Plastid</location>
        <location evidence="5">Chloroplast</location>
    </subcellularLocation>
</comment>
<dbReference type="InterPro" id="IPR000754">
    <property type="entry name" value="Ribosomal_uS9"/>
</dbReference>
<dbReference type="EMBL" id="MF276977">
    <property type="protein sequence ID" value="AWI68142.1"/>
    <property type="molecule type" value="Genomic_DNA"/>
</dbReference>
<geneLocation type="chloroplast" evidence="8"/>
<comment type="similarity">
    <text evidence="1 5 6">Belongs to the universal ribosomal protein uS9 family.</text>
</comment>
<keyword evidence="8" id="KW-0150">Chloroplast</keyword>
<gene>
    <name evidence="5 8" type="primary">rps9</name>
</gene>
<keyword evidence="2 5" id="KW-0689">Ribosomal protein</keyword>
<dbReference type="GO" id="GO:0003735">
    <property type="term" value="F:structural constituent of ribosome"/>
    <property type="evidence" value="ECO:0007669"/>
    <property type="project" value="InterPro"/>
</dbReference>
<dbReference type="InterPro" id="IPR020574">
    <property type="entry name" value="Ribosomal_uS9_CS"/>
</dbReference>
<feature type="compositionally biased region" description="Low complexity" evidence="7">
    <location>
        <begin position="85"/>
        <end position="97"/>
    </location>
</feature>
<evidence type="ECO:0000256" key="3">
    <source>
        <dbReference type="ARBA" id="ARBA00023274"/>
    </source>
</evidence>
<dbReference type="InterPro" id="IPR014721">
    <property type="entry name" value="Ribsml_uS5_D2-typ_fold_subgr"/>
</dbReference>
<dbReference type="RefSeq" id="YP_009492015.1">
    <property type="nucleotide sequence ID" value="NC_037919.1"/>
</dbReference>
<evidence type="ECO:0000256" key="5">
    <source>
        <dbReference type="HAMAP-Rule" id="MF_00532"/>
    </source>
</evidence>
<protein>
    <recommendedName>
        <fullName evidence="4 5">Small ribosomal subunit protein uS9c</fullName>
    </recommendedName>
</protein>
<dbReference type="InterPro" id="IPR020568">
    <property type="entry name" value="Ribosomal_Su5_D2-typ_SF"/>
</dbReference>
<feature type="region of interest" description="Disordered" evidence="7">
    <location>
        <begin position="157"/>
        <end position="177"/>
    </location>
</feature>
<keyword evidence="3 5" id="KW-0687">Ribonucleoprotein</keyword>
<dbReference type="GO" id="GO:0009507">
    <property type="term" value="C:chloroplast"/>
    <property type="evidence" value="ECO:0007669"/>
    <property type="project" value="UniProtKB-SubCell"/>
</dbReference>
<evidence type="ECO:0000256" key="6">
    <source>
        <dbReference type="RuleBase" id="RU003815"/>
    </source>
</evidence>
<reference evidence="8" key="1">
    <citation type="journal article" date="2018" name="Am. J. Bot.">
        <title>Organellar phylogenomics inform systematics in the green algal family Hydrodictyaceae (Chlorophyceae) and provide clues to the complex evolutionary history of plastid genomes in the green algal tree of life.</title>
        <authorList>
            <person name="McManus H.A."/>
            <person name="Fucikova K."/>
            <person name="Lewis P.O."/>
            <person name="Lewis L.A."/>
            <person name="Karol K.G."/>
        </authorList>
    </citation>
    <scope>NUCLEOTIDE SEQUENCE</scope>
</reference>
<dbReference type="InterPro" id="IPR023035">
    <property type="entry name" value="Ribosomal_uS9_bac/plastid"/>
</dbReference>
<organism evidence="8">
    <name type="scientific">Pediastrum angulosum</name>
    <dbReference type="NCBI Taxonomy" id="271408"/>
    <lineage>
        <taxon>Eukaryota</taxon>
        <taxon>Viridiplantae</taxon>
        <taxon>Chlorophyta</taxon>
        <taxon>core chlorophytes</taxon>
        <taxon>Chlorophyceae</taxon>
        <taxon>CS clade</taxon>
        <taxon>Sphaeropleales</taxon>
        <taxon>Hydrodictyaceae</taxon>
        <taxon>Pediastrum</taxon>
    </lineage>
</organism>
<feature type="compositionally biased region" description="Basic residues" evidence="7">
    <location>
        <begin position="158"/>
        <end position="177"/>
    </location>
</feature>
<dbReference type="GO" id="GO:0006412">
    <property type="term" value="P:translation"/>
    <property type="evidence" value="ECO:0007669"/>
    <property type="project" value="UniProtKB-UniRule"/>
</dbReference>
<dbReference type="PANTHER" id="PTHR21569">
    <property type="entry name" value="RIBOSOMAL PROTEIN S9"/>
    <property type="match status" value="1"/>
</dbReference>
<name>A0A2U8GHH6_9CHLO</name>
<dbReference type="GO" id="GO:0015935">
    <property type="term" value="C:small ribosomal subunit"/>
    <property type="evidence" value="ECO:0007669"/>
    <property type="project" value="TreeGrafter"/>
</dbReference>
<proteinExistence type="inferred from homology"/>
<dbReference type="Gene3D" id="3.30.230.10">
    <property type="match status" value="1"/>
</dbReference>
<dbReference type="PANTHER" id="PTHR21569:SF1">
    <property type="entry name" value="SMALL RIBOSOMAL SUBUNIT PROTEIN US9M"/>
    <property type="match status" value="1"/>
</dbReference>
<dbReference type="AlphaFoldDB" id="A0A2U8GHH6"/>
<dbReference type="HAMAP" id="MF_00532_B">
    <property type="entry name" value="Ribosomal_uS9_B"/>
    <property type="match status" value="1"/>
</dbReference>
<evidence type="ECO:0000256" key="2">
    <source>
        <dbReference type="ARBA" id="ARBA00022980"/>
    </source>
</evidence>
<keyword evidence="8" id="KW-0934">Plastid</keyword>
<dbReference type="GO" id="GO:0003723">
    <property type="term" value="F:RNA binding"/>
    <property type="evidence" value="ECO:0007669"/>
    <property type="project" value="TreeGrafter"/>
</dbReference>
<dbReference type="GeneID" id="36951550"/>
<accession>A0A2U8GHH6</accession>
<feature type="region of interest" description="Disordered" evidence="7">
    <location>
        <begin position="75"/>
        <end position="101"/>
    </location>
</feature>
<dbReference type="PROSITE" id="PS00360">
    <property type="entry name" value="RIBOSOMAL_S9"/>
    <property type="match status" value="1"/>
</dbReference>
<evidence type="ECO:0000256" key="7">
    <source>
        <dbReference type="SAM" id="MobiDB-lite"/>
    </source>
</evidence>
<sequence length="177" mass="19833">MSQQTEKMEILVRAVGRRKEAVAQVKIVKGTGKFLINKKPASDYLHNNSNSILSIQAPFEILQKQEVSASVRLAEESMQEKMQDQNSTNSQESSETTLNGLIPSNLDAHVKVEGGGLMGQTEAIRLAVARAVCEMNGTSEIRKNLKDKGYLTQDSRIKERRKYGLRKARKAPQYNKR</sequence>